<evidence type="ECO:0000256" key="5">
    <source>
        <dbReference type="ARBA" id="ARBA00023136"/>
    </source>
</evidence>
<keyword evidence="7" id="KW-0456">Lyase</keyword>
<dbReference type="EMBL" id="CP042817">
    <property type="protein sequence ID" value="QEJ97996.1"/>
    <property type="molecule type" value="Genomic_DNA"/>
</dbReference>
<evidence type="ECO:0000256" key="2">
    <source>
        <dbReference type="ARBA" id="ARBA00022475"/>
    </source>
</evidence>
<evidence type="ECO:0000256" key="4">
    <source>
        <dbReference type="ARBA" id="ARBA00022989"/>
    </source>
</evidence>
<dbReference type="Pfam" id="PF04277">
    <property type="entry name" value="OAD_gamma"/>
    <property type="match status" value="1"/>
</dbReference>
<reference evidence="8 10" key="3">
    <citation type="submission" date="2019-08" db="EMBL/GenBank/DDBJ databases">
        <authorList>
            <person name="Kuhnert P."/>
        </authorList>
    </citation>
    <scope>NUCLEOTIDE SEQUENCE [LARGE SCALE GENOMIC DNA]</scope>
    <source>
        <strain evidence="8 10">B36.5</strain>
    </source>
</reference>
<keyword evidence="9" id="KW-1185">Reference proteome</keyword>
<evidence type="ECO:0000256" key="1">
    <source>
        <dbReference type="ARBA" id="ARBA00004236"/>
    </source>
</evidence>
<keyword evidence="4 6" id="KW-1133">Transmembrane helix</keyword>
<dbReference type="Proteomes" id="UP000042527">
    <property type="component" value="Unassembled WGS sequence"/>
</dbReference>
<dbReference type="InterPro" id="IPR005899">
    <property type="entry name" value="Na_pump_deCOase"/>
</dbReference>
<sequence>MTIAEMIAQSGMLTVIGMGIVFVFLAILVFAVIGVNKLVSAFGWDKEEPAPAAPAVSAAPTNTTIPAASTNDSVIAAIAVAIHEQQNN</sequence>
<dbReference type="AlphaFoldDB" id="A0A0B7GVH8"/>
<reference evidence="7" key="1">
    <citation type="submission" date="2015-01" db="EMBL/GenBank/DDBJ databases">
        <authorList>
            <person name="Xiang T."/>
            <person name="Song Y."/>
            <person name="Huang L."/>
            <person name="Wang B."/>
            <person name="Wu P."/>
        </authorList>
    </citation>
    <scope>NUCLEOTIDE SEQUENCE [LARGE SCALE GENOMIC DNA]</scope>
    <source>
        <strain evidence="7">V1</strain>
    </source>
</reference>
<dbReference type="GeneID" id="57752862"/>
<accession>A0A0B7GVH8</accession>
<protein>
    <submittedName>
        <fullName evidence="7">Oxaloacetate decarboxylase gamma chain</fullName>
        <ecNumber evidence="7">4.1.1.3</ecNumber>
    </submittedName>
    <submittedName>
        <fullName evidence="8">Sodium pump decarboxylase subunit gamma</fullName>
    </submittedName>
</protein>
<dbReference type="GO" id="GO:0036376">
    <property type="term" value="P:sodium ion export across plasma membrane"/>
    <property type="evidence" value="ECO:0007669"/>
    <property type="project" value="InterPro"/>
</dbReference>
<reference evidence="9" key="2">
    <citation type="submission" date="2015-01" db="EMBL/GenBank/DDBJ databases">
        <authorList>
            <person name="Manzoor Shahid"/>
            <person name="Zubair Saima"/>
        </authorList>
    </citation>
    <scope>NUCLEOTIDE SEQUENCE [LARGE SCALE GENOMIC DNA]</scope>
    <source>
        <strain evidence="9">V1</strain>
    </source>
</reference>
<dbReference type="GO" id="GO:0005886">
    <property type="term" value="C:plasma membrane"/>
    <property type="evidence" value="ECO:0007669"/>
    <property type="project" value="UniProtKB-SubCell"/>
</dbReference>
<evidence type="ECO:0000313" key="9">
    <source>
        <dbReference type="Proteomes" id="UP000042527"/>
    </source>
</evidence>
<evidence type="ECO:0000313" key="7">
    <source>
        <dbReference type="EMBL" id="CEM62689.1"/>
    </source>
</evidence>
<organism evidence="7 9">
    <name type="scientific">Treponema phagedenis</name>
    <dbReference type="NCBI Taxonomy" id="162"/>
    <lineage>
        <taxon>Bacteria</taxon>
        <taxon>Pseudomonadati</taxon>
        <taxon>Spirochaetota</taxon>
        <taxon>Spirochaetia</taxon>
        <taxon>Spirochaetales</taxon>
        <taxon>Treponemataceae</taxon>
        <taxon>Treponema</taxon>
    </lineage>
</organism>
<dbReference type="Proteomes" id="UP000323594">
    <property type="component" value="Chromosome"/>
</dbReference>
<evidence type="ECO:0000256" key="6">
    <source>
        <dbReference type="SAM" id="Phobius"/>
    </source>
</evidence>
<evidence type="ECO:0000256" key="3">
    <source>
        <dbReference type="ARBA" id="ARBA00022692"/>
    </source>
</evidence>
<keyword evidence="2" id="KW-1003">Cell membrane</keyword>
<evidence type="ECO:0000313" key="8">
    <source>
        <dbReference type="EMBL" id="QEJ97996.1"/>
    </source>
</evidence>
<dbReference type="NCBIfam" id="TIGR01195">
    <property type="entry name" value="oadG_fam"/>
    <property type="match status" value="1"/>
</dbReference>
<name>A0A0B7GVH8_TREPH</name>
<dbReference type="GO" id="GO:0015081">
    <property type="term" value="F:sodium ion transmembrane transporter activity"/>
    <property type="evidence" value="ECO:0007669"/>
    <property type="project" value="InterPro"/>
</dbReference>
<dbReference type="EMBL" id="CDNC01000034">
    <property type="protein sequence ID" value="CEM62689.1"/>
    <property type="molecule type" value="Genomic_DNA"/>
</dbReference>
<dbReference type="EC" id="4.1.1.3" evidence="7"/>
<feature type="transmembrane region" description="Helical" evidence="6">
    <location>
        <begin position="12"/>
        <end position="35"/>
    </location>
</feature>
<comment type="subcellular location">
    <subcellularLocation>
        <location evidence="1">Cell membrane</location>
    </subcellularLocation>
</comment>
<keyword evidence="5 6" id="KW-0472">Membrane</keyword>
<dbReference type="GO" id="GO:0016829">
    <property type="term" value="F:lyase activity"/>
    <property type="evidence" value="ECO:0007669"/>
    <property type="project" value="UniProtKB-KW"/>
</dbReference>
<keyword evidence="3 6" id="KW-0812">Transmembrane</keyword>
<evidence type="ECO:0000313" key="10">
    <source>
        <dbReference type="Proteomes" id="UP000323594"/>
    </source>
</evidence>
<proteinExistence type="predicted"/>
<gene>
    <name evidence="8" type="ORF">FUT82_08295</name>
    <name evidence="7" type="ORF">TPHV1_40192</name>
</gene>
<dbReference type="RefSeq" id="WP_004266368.1">
    <property type="nucleotide sequence ID" value="NZ_CDNC01000034.1"/>
</dbReference>